<reference evidence="1 2" key="1">
    <citation type="submission" date="2019-02" db="EMBL/GenBank/DDBJ databases">
        <title>Planctomycetal bacteria perform biofilm scaping via a novel small molecule.</title>
        <authorList>
            <person name="Jeske O."/>
            <person name="Boedeker C."/>
            <person name="Wiegand S."/>
            <person name="Breitling P."/>
            <person name="Kallscheuer N."/>
            <person name="Jogler M."/>
            <person name="Rohde M."/>
            <person name="Petersen J."/>
            <person name="Medema M.H."/>
            <person name="Surup F."/>
            <person name="Jogler C."/>
        </authorList>
    </citation>
    <scope>NUCLEOTIDE SEQUENCE [LARGE SCALE GENOMIC DNA]</scope>
    <source>
        <strain evidence="1 2">Mal15</strain>
    </source>
</reference>
<organism evidence="1 2">
    <name type="scientific">Stieleria maiorica</name>
    <dbReference type="NCBI Taxonomy" id="2795974"/>
    <lineage>
        <taxon>Bacteria</taxon>
        <taxon>Pseudomonadati</taxon>
        <taxon>Planctomycetota</taxon>
        <taxon>Planctomycetia</taxon>
        <taxon>Pirellulales</taxon>
        <taxon>Pirellulaceae</taxon>
        <taxon>Stieleria</taxon>
    </lineage>
</organism>
<accession>A0A5B9MG08</accession>
<evidence type="ECO:0000313" key="1">
    <source>
        <dbReference type="EMBL" id="QEG00099.1"/>
    </source>
</evidence>
<dbReference type="EMBL" id="CP036264">
    <property type="protein sequence ID" value="QEG00099.1"/>
    <property type="molecule type" value="Genomic_DNA"/>
</dbReference>
<dbReference type="KEGG" id="smam:Mal15_41680"/>
<evidence type="ECO:0000313" key="2">
    <source>
        <dbReference type="Proteomes" id="UP000321353"/>
    </source>
</evidence>
<dbReference type="Proteomes" id="UP000321353">
    <property type="component" value="Chromosome"/>
</dbReference>
<proteinExistence type="predicted"/>
<sequence>MTDRNTYDLAALDHRESATWIESPVLLAGDDQLLQGRLMQLAGATDPLITSLNWHPVCVDSQSRGCKEKVDTRLVGPIL</sequence>
<gene>
    <name evidence="1" type="ORF">Mal15_41680</name>
</gene>
<protein>
    <submittedName>
        <fullName evidence="1">Uncharacterized protein</fullName>
    </submittedName>
</protein>
<dbReference type="AlphaFoldDB" id="A0A5B9MG08"/>
<keyword evidence="2" id="KW-1185">Reference proteome</keyword>
<name>A0A5B9MG08_9BACT</name>